<feature type="transmembrane region" description="Helical" evidence="2">
    <location>
        <begin position="64"/>
        <end position="84"/>
    </location>
</feature>
<dbReference type="AlphaFoldDB" id="A0A2A6FPK8"/>
<dbReference type="EMBL" id="NAEP01000050">
    <property type="protein sequence ID" value="PDQ34617.1"/>
    <property type="molecule type" value="Genomic_DNA"/>
</dbReference>
<evidence type="ECO:0000256" key="1">
    <source>
        <dbReference type="SAM" id="MobiDB-lite"/>
    </source>
</evidence>
<feature type="compositionally biased region" description="Polar residues" evidence="1">
    <location>
        <begin position="34"/>
        <end position="44"/>
    </location>
</feature>
<keyword evidence="2" id="KW-1133">Transmembrane helix</keyword>
<dbReference type="Proteomes" id="UP000219994">
    <property type="component" value="Unassembled WGS sequence"/>
</dbReference>
<feature type="region of interest" description="Disordered" evidence="1">
    <location>
        <begin position="18"/>
        <end position="45"/>
    </location>
</feature>
<name>A0A2A6FPK8_9MICO</name>
<proteinExistence type="predicted"/>
<feature type="region of interest" description="Disordered" evidence="1">
    <location>
        <begin position="190"/>
        <end position="211"/>
    </location>
</feature>
<keyword evidence="2" id="KW-0472">Membrane</keyword>
<keyword evidence="2" id="KW-0812">Transmembrane</keyword>
<accession>A0A2A6FPK8</accession>
<comment type="caution">
    <text evidence="3">The sequence shown here is derived from an EMBL/GenBank/DDBJ whole genome shotgun (WGS) entry which is preliminary data.</text>
</comment>
<feature type="compositionally biased region" description="Basic and acidic residues" evidence="1">
    <location>
        <begin position="18"/>
        <end position="31"/>
    </location>
</feature>
<organism evidence="3 4">
    <name type="scientific">Candidatus Lumbricidiphila eiseniae</name>
    <dbReference type="NCBI Taxonomy" id="1969409"/>
    <lineage>
        <taxon>Bacteria</taxon>
        <taxon>Bacillati</taxon>
        <taxon>Actinomycetota</taxon>
        <taxon>Actinomycetes</taxon>
        <taxon>Micrococcales</taxon>
        <taxon>Microbacteriaceae</taxon>
        <taxon>Candidatus Lumbricidiphila</taxon>
    </lineage>
</organism>
<evidence type="ECO:0000256" key="2">
    <source>
        <dbReference type="SAM" id="Phobius"/>
    </source>
</evidence>
<reference evidence="4" key="1">
    <citation type="submission" date="2017-03" db="EMBL/GenBank/DDBJ databases">
        <authorList>
            <person name="Lund M.B."/>
        </authorList>
    </citation>
    <scope>NUCLEOTIDE SEQUENCE [LARGE SCALE GENOMIC DNA]</scope>
</reference>
<evidence type="ECO:0000313" key="4">
    <source>
        <dbReference type="Proteomes" id="UP000219994"/>
    </source>
</evidence>
<gene>
    <name evidence="3" type="ORF">B5766_10585</name>
</gene>
<evidence type="ECO:0000313" key="3">
    <source>
        <dbReference type="EMBL" id="PDQ34617.1"/>
    </source>
</evidence>
<evidence type="ECO:0008006" key="5">
    <source>
        <dbReference type="Google" id="ProtNLM"/>
    </source>
</evidence>
<protein>
    <recommendedName>
        <fullName evidence="5">Cell division protein FtsL</fullName>
    </recommendedName>
</protein>
<sequence>MSAVVSIALPTIPIERLPDGEEHGIDARGADRSSVGSWQPSTGSVHGRGPILQAVPQRRSRGRVAFAVIPIIAIIAVVIVQMLLSIAVTQGAYDVDGYQIRLAQLALQKQKLADDVDRLQSPQYLAANVEALGMVPNTNPVYLRLSDGQVLGTPTAARAAPVTSTGLVANSLLTGVPLAAQPKVAENPGIAAPAPAPAPPSVQGIPVPVTH</sequence>